<accession>A0A7J6KQS5</accession>
<dbReference type="AlphaFoldDB" id="A0A7J6KQS5"/>
<evidence type="ECO:0000313" key="2">
    <source>
        <dbReference type="Proteomes" id="UP000570595"/>
    </source>
</evidence>
<dbReference type="Proteomes" id="UP000570595">
    <property type="component" value="Unassembled WGS sequence"/>
</dbReference>
<evidence type="ECO:0000313" key="1">
    <source>
        <dbReference type="EMBL" id="KAF4649457.1"/>
    </source>
</evidence>
<name>A0A7J6KQS5_PEROL</name>
<comment type="caution">
    <text evidence="1">The sequence shown here is derived from an EMBL/GenBank/DDBJ whole genome shotgun (WGS) entry which is preliminary data.</text>
</comment>
<sequence>MFTRLVSSIANSYIVSFLRDFLSGYVDNVDPAQLKASLDKGEVSLSALRLKRDIFDFLSIPVTVVIGLQRAGRSESYVLQPVDGELRIMTTKVPTRTGPNECFSPHDGEWIPKGMGNNCSH</sequence>
<protein>
    <submittedName>
        <fullName evidence="1">Vacuolar protein sorting-associated protein 13B</fullName>
    </submittedName>
</protein>
<reference evidence="1 2" key="1">
    <citation type="submission" date="2020-04" db="EMBL/GenBank/DDBJ databases">
        <title>Perkinsus olseni comparative genomics.</title>
        <authorList>
            <person name="Bogema D.R."/>
        </authorList>
    </citation>
    <scope>NUCLEOTIDE SEQUENCE [LARGE SCALE GENOMIC DNA]</scope>
    <source>
        <strain evidence="1">ATCC PRA-179</strain>
    </source>
</reference>
<organism evidence="1 2">
    <name type="scientific">Perkinsus olseni</name>
    <name type="common">Perkinsus atlanticus</name>
    <dbReference type="NCBI Taxonomy" id="32597"/>
    <lineage>
        <taxon>Eukaryota</taxon>
        <taxon>Sar</taxon>
        <taxon>Alveolata</taxon>
        <taxon>Perkinsozoa</taxon>
        <taxon>Perkinsea</taxon>
        <taxon>Perkinsida</taxon>
        <taxon>Perkinsidae</taxon>
        <taxon>Perkinsus</taxon>
    </lineage>
</organism>
<dbReference type="OrthoDB" id="272810at2759"/>
<dbReference type="EMBL" id="JABAHT010001314">
    <property type="protein sequence ID" value="KAF4649457.1"/>
    <property type="molecule type" value="Genomic_DNA"/>
</dbReference>
<gene>
    <name evidence="1" type="primary">VPS13B_1</name>
    <name evidence="1" type="ORF">FOZ61_001319</name>
</gene>
<proteinExistence type="predicted"/>
<feature type="non-terminal residue" evidence="1">
    <location>
        <position position="1"/>
    </location>
</feature>